<evidence type="ECO:0000313" key="2">
    <source>
        <dbReference type="EMBL" id="GAA2065931.1"/>
    </source>
</evidence>
<protein>
    <recommendedName>
        <fullName evidence="1">Phospholipid/glycerol acyltransferase domain-containing protein</fullName>
    </recommendedName>
</protein>
<feature type="domain" description="Phospholipid/glycerol acyltransferase" evidence="1">
    <location>
        <begin position="33"/>
        <end position="153"/>
    </location>
</feature>
<organism evidence="2 3">
    <name type="scientific">Catenulispora yoronensis</name>
    <dbReference type="NCBI Taxonomy" id="450799"/>
    <lineage>
        <taxon>Bacteria</taxon>
        <taxon>Bacillati</taxon>
        <taxon>Actinomycetota</taxon>
        <taxon>Actinomycetes</taxon>
        <taxon>Catenulisporales</taxon>
        <taxon>Catenulisporaceae</taxon>
        <taxon>Catenulispora</taxon>
    </lineage>
</organism>
<dbReference type="EMBL" id="BAAAQN010000106">
    <property type="protein sequence ID" value="GAA2065931.1"/>
    <property type="molecule type" value="Genomic_DNA"/>
</dbReference>
<dbReference type="InterPro" id="IPR002123">
    <property type="entry name" value="Plipid/glycerol_acylTrfase"/>
</dbReference>
<dbReference type="Proteomes" id="UP001500751">
    <property type="component" value="Unassembled WGS sequence"/>
</dbReference>
<comment type="caution">
    <text evidence="2">The sequence shown here is derived from an EMBL/GenBank/DDBJ whole genome shotgun (WGS) entry which is preliminary data.</text>
</comment>
<dbReference type="PANTHER" id="PTHR22753">
    <property type="entry name" value="TRANSMEMBRANE PROTEIN 68"/>
    <property type="match status" value="1"/>
</dbReference>
<dbReference type="RefSeq" id="WP_344672094.1">
    <property type="nucleotide sequence ID" value="NZ_BAAAQN010000106.1"/>
</dbReference>
<keyword evidence="3" id="KW-1185">Reference proteome</keyword>
<evidence type="ECO:0000259" key="1">
    <source>
        <dbReference type="SMART" id="SM00563"/>
    </source>
</evidence>
<dbReference type="SMART" id="SM00563">
    <property type="entry name" value="PlsC"/>
    <property type="match status" value="1"/>
</dbReference>
<name>A0ABN2VM46_9ACTN</name>
<proteinExistence type="predicted"/>
<sequence>MTALSLELAGRACAEYFRMQAVGLEHVPAEGGALLVANHSGVLPFDTLLIMDALRRRHPAPRTVHNIADELLFSWPGVGAWARATGRFWPMDSAVAKHLLRSGELLLVYPEGIRGLGKLYADRYQVQDFGRGGFAAVAMAAEVPIVPISVVGAEDFYRMLADCPPLARLLRLPYFPVTPVFPWLGPAGLIPFPARVTIRFGAPIRVPAARNGTLESYRSGVETVAARTREAVQAGLDARDLSTAMSGN</sequence>
<dbReference type="Pfam" id="PF01553">
    <property type="entry name" value="Acyltransferase"/>
    <property type="match status" value="1"/>
</dbReference>
<dbReference type="CDD" id="cd07987">
    <property type="entry name" value="LPLAT_MGAT-like"/>
    <property type="match status" value="1"/>
</dbReference>
<reference evidence="2 3" key="1">
    <citation type="journal article" date="2019" name="Int. J. Syst. Evol. Microbiol.">
        <title>The Global Catalogue of Microorganisms (GCM) 10K type strain sequencing project: providing services to taxonomists for standard genome sequencing and annotation.</title>
        <authorList>
            <consortium name="The Broad Institute Genomics Platform"/>
            <consortium name="The Broad Institute Genome Sequencing Center for Infectious Disease"/>
            <person name="Wu L."/>
            <person name="Ma J."/>
        </authorList>
    </citation>
    <scope>NUCLEOTIDE SEQUENCE [LARGE SCALE GENOMIC DNA]</scope>
    <source>
        <strain evidence="2 3">JCM 16014</strain>
    </source>
</reference>
<gene>
    <name evidence="2" type="ORF">GCM10009839_92010</name>
</gene>
<dbReference type="SUPFAM" id="SSF69593">
    <property type="entry name" value="Glycerol-3-phosphate (1)-acyltransferase"/>
    <property type="match status" value="1"/>
</dbReference>
<dbReference type="PANTHER" id="PTHR22753:SF14">
    <property type="entry name" value="MONOACYLGLYCEROL_DIACYLGLYCEROL O-ACYLTRANSFERASE"/>
    <property type="match status" value="1"/>
</dbReference>
<evidence type="ECO:0000313" key="3">
    <source>
        <dbReference type="Proteomes" id="UP001500751"/>
    </source>
</evidence>
<accession>A0ABN2VM46</accession>